<dbReference type="Pfam" id="PF25917">
    <property type="entry name" value="BSH_RND"/>
    <property type="match status" value="1"/>
</dbReference>
<dbReference type="PANTHER" id="PTHR30469:SF15">
    <property type="entry name" value="HLYD FAMILY OF SECRETION PROTEINS"/>
    <property type="match status" value="1"/>
</dbReference>
<keyword evidence="6" id="KW-1185">Reference proteome</keyword>
<dbReference type="InterPro" id="IPR006143">
    <property type="entry name" value="RND_pump_MFP"/>
</dbReference>
<feature type="domain" description="CusB-like beta-barrel" evidence="4">
    <location>
        <begin position="284"/>
        <end position="355"/>
    </location>
</feature>
<gene>
    <name evidence="5" type="ORF">C7H19_10085</name>
</gene>
<evidence type="ECO:0000256" key="1">
    <source>
        <dbReference type="ARBA" id="ARBA00009477"/>
    </source>
</evidence>
<dbReference type="NCBIfam" id="TIGR01730">
    <property type="entry name" value="RND_mfp"/>
    <property type="match status" value="1"/>
</dbReference>
<dbReference type="EMBL" id="PXOH01000008">
    <property type="protein sequence ID" value="PSF37571.1"/>
    <property type="molecule type" value="Genomic_DNA"/>
</dbReference>
<accession>A0A2T1LYX7</accession>
<dbReference type="Proteomes" id="UP000239001">
    <property type="component" value="Unassembled WGS sequence"/>
</dbReference>
<dbReference type="GO" id="GO:1990281">
    <property type="term" value="C:efflux pump complex"/>
    <property type="evidence" value="ECO:0007669"/>
    <property type="project" value="TreeGrafter"/>
</dbReference>
<organism evidence="5 6">
    <name type="scientific">Aphanothece hegewaldii CCALA 016</name>
    <dbReference type="NCBI Taxonomy" id="2107694"/>
    <lineage>
        <taxon>Bacteria</taxon>
        <taxon>Bacillati</taxon>
        <taxon>Cyanobacteriota</taxon>
        <taxon>Cyanophyceae</taxon>
        <taxon>Oscillatoriophycideae</taxon>
        <taxon>Chroococcales</taxon>
        <taxon>Aphanothecaceae</taxon>
        <taxon>Aphanothece</taxon>
    </lineage>
</organism>
<dbReference type="SUPFAM" id="SSF111369">
    <property type="entry name" value="HlyD-like secretion proteins"/>
    <property type="match status" value="1"/>
</dbReference>
<dbReference type="PANTHER" id="PTHR30469">
    <property type="entry name" value="MULTIDRUG RESISTANCE PROTEIN MDTA"/>
    <property type="match status" value="1"/>
</dbReference>
<dbReference type="OrthoDB" id="9806939at2"/>
<dbReference type="Gene3D" id="2.40.420.20">
    <property type="match status" value="1"/>
</dbReference>
<dbReference type="InterPro" id="IPR058625">
    <property type="entry name" value="MdtA-like_BSH"/>
</dbReference>
<evidence type="ECO:0000256" key="2">
    <source>
        <dbReference type="SAM" id="Coils"/>
    </source>
</evidence>
<protein>
    <submittedName>
        <fullName evidence="5">Efflux RND transporter periplasmic adaptor subunit</fullName>
    </submittedName>
</protein>
<keyword evidence="2" id="KW-0175">Coiled coil</keyword>
<proteinExistence type="inferred from homology"/>
<dbReference type="GO" id="GO:0015562">
    <property type="term" value="F:efflux transmembrane transporter activity"/>
    <property type="evidence" value="ECO:0007669"/>
    <property type="project" value="TreeGrafter"/>
</dbReference>
<evidence type="ECO:0000259" key="3">
    <source>
        <dbReference type="Pfam" id="PF25917"/>
    </source>
</evidence>
<dbReference type="Pfam" id="PF25954">
    <property type="entry name" value="Beta-barrel_RND_2"/>
    <property type="match status" value="1"/>
</dbReference>
<feature type="domain" description="Multidrug resistance protein MdtA-like barrel-sandwich hybrid" evidence="3">
    <location>
        <begin position="93"/>
        <end position="268"/>
    </location>
</feature>
<dbReference type="AlphaFoldDB" id="A0A2T1LYX7"/>
<comment type="caution">
    <text evidence="5">The sequence shown here is derived from an EMBL/GenBank/DDBJ whole genome shotgun (WGS) entry which is preliminary data.</text>
</comment>
<reference evidence="5 6" key="2">
    <citation type="submission" date="2018-03" db="EMBL/GenBank/DDBJ databases">
        <authorList>
            <person name="Keele B.F."/>
        </authorList>
    </citation>
    <scope>NUCLEOTIDE SEQUENCE [LARGE SCALE GENOMIC DNA]</scope>
    <source>
        <strain evidence="5 6">CCALA 016</strain>
    </source>
</reference>
<name>A0A2T1LYX7_9CHRO</name>
<reference evidence="5 6" key="1">
    <citation type="submission" date="2018-03" db="EMBL/GenBank/DDBJ databases">
        <title>The ancient ancestry and fast evolution of plastids.</title>
        <authorList>
            <person name="Moore K.R."/>
            <person name="Magnabosco C."/>
            <person name="Momper L."/>
            <person name="Gold D.A."/>
            <person name="Bosak T."/>
            <person name="Fournier G.P."/>
        </authorList>
    </citation>
    <scope>NUCLEOTIDE SEQUENCE [LARGE SCALE GENOMIC DNA]</scope>
    <source>
        <strain evidence="5 6">CCALA 016</strain>
    </source>
</reference>
<dbReference type="Gene3D" id="2.40.30.170">
    <property type="match status" value="1"/>
</dbReference>
<feature type="coiled-coil region" evidence="2">
    <location>
        <begin position="133"/>
        <end position="181"/>
    </location>
</feature>
<sequence length="439" mass="47897">MRIFWSSDVLSQGIFMLLENKREKSMNSGNLNNKLGYLLTIIVVFLAGCATTKDQSASTKEQNKTTAVDVAIARTGNLSSNLNYTGSTRPIQEVSVRSQVEGRLLNLAVDIGDRVQKGQRLGQIDDSILATQVLEQKAQLAALETELSRARIQVNNARLEVERLKIENQQAKNDAARLTLLAREGAIPKQQAEVAVTNAKTSGQAILIALEEIRIEEKAAANILNRIAAQKSVLAQQQRKQSFAQIVSPITGVVIEKVSQPGDLITAGGEIIKLGDFRQIKVIIPVSELEIEQIRSGKSVNIKLDAFPNKTFTGYVSRISPIAQSVTRNVPVEIIIDNPEQQINGGLLARVSFSNSNSKQVIVPESALSEESGKTVIYRVQTNEQESSSEVVQQTVQVGQRNNGKVAILEGIKPGERFVVKSSKPLKDGEQVNLSILSE</sequence>
<evidence type="ECO:0000313" key="6">
    <source>
        <dbReference type="Proteomes" id="UP000239001"/>
    </source>
</evidence>
<evidence type="ECO:0000313" key="5">
    <source>
        <dbReference type="EMBL" id="PSF37571.1"/>
    </source>
</evidence>
<dbReference type="InterPro" id="IPR058792">
    <property type="entry name" value="Beta-barrel_RND_2"/>
</dbReference>
<comment type="similarity">
    <text evidence="1">Belongs to the membrane fusion protein (MFP) (TC 8.A.1) family.</text>
</comment>
<evidence type="ECO:0000259" key="4">
    <source>
        <dbReference type="Pfam" id="PF25954"/>
    </source>
</evidence>
<dbReference type="Gene3D" id="2.40.50.100">
    <property type="match status" value="1"/>
</dbReference>